<proteinExistence type="predicted"/>
<dbReference type="EMBL" id="LS974619">
    <property type="protein sequence ID" value="CAG7884595.1"/>
    <property type="molecule type" value="Genomic_DNA"/>
</dbReference>
<sequence>WQATDYPLNVFNSQATWKILRPRQPDQPWHDVVWFKGAIPKHAFTMWVTNYDRLPTRTRLATWDLTISVTCPLCASLPETRDHLFLSCRYTYDIWSQVFIRCRPPSQMFVDWAELLSWIRAGTDKKKILLKKLAVQAVIFQIWKQRNNLIHNNAYLPPSSVFRAIDREIRNIISSRRSTKQFTSLMVWLV</sequence>
<dbReference type="Pfam" id="PF13966">
    <property type="entry name" value="zf-RVT"/>
    <property type="match status" value="1"/>
</dbReference>
<accession>A0A3P6A8N7</accession>
<evidence type="ECO:0000259" key="1">
    <source>
        <dbReference type="Pfam" id="PF13966"/>
    </source>
</evidence>
<feature type="non-terminal residue" evidence="3">
    <location>
        <position position="1"/>
    </location>
</feature>
<evidence type="ECO:0000313" key="2">
    <source>
        <dbReference type="EMBL" id="CAG7884595.1"/>
    </source>
</evidence>
<dbReference type="PANTHER" id="PTHR33116">
    <property type="entry name" value="REVERSE TRANSCRIPTASE ZINC-BINDING DOMAIN-CONTAINING PROTEIN-RELATED-RELATED"/>
    <property type="match status" value="1"/>
</dbReference>
<dbReference type="Proteomes" id="UP000694005">
    <property type="component" value="Chromosome A03"/>
</dbReference>
<dbReference type="Gramene" id="A03p59380.2_BraZ1">
    <property type="protein sequence ID" value="A03p59380.2_BraZ1.CDS.1"/>
    <property type="gene ID" value="A03g59380.2_BraZ1"/>
</dbReference>
<dbReference type="EMBL" id="LR031572">
    <property type="protein sequence ID" value="VDC83663.1"/>
    <property type="molecule type" value="Genomic_DNA"/>
</dbReference>
<organism evidence="3">
    <name type="scientific">Brassica campestris</name>
    <name type="common">Field mustard</name>
    <dbReference type="NCBI Taxonomy" id="3711"/>
    <lineage>
        <taxon>Eukaryota</taxon>
        <taxon>Viridiplantae</taxon>
        <taxon>Streptophyta</taxon>
        <taxon>Embryophyta</taxon>
        <taxon>Tracheophyta</taxon>
        <taxon>Spermatophyta</taxon>
        <taxon>Magnoliopsida</taxon>
        <taxon>eudicotyledons</taxon>
        <taxon>Gunneridae</taxon>
        <taxon>Pentapetalae</taxon>
        <taxon>rosids</taxon>
        <taxon>malvids</taxon>
        <taxon>Brassicales</taxon>
        <taxon>Brassicaceae</taxon>
        <taxon>Brassiceae</taxon>
        <taxon>Brassica</taxon>
    </lineage>
</organism>
<reference evidence="3" key="1">
    <citation type="submission" date="2018-11" db="EMBL/GenBank/DDBJ databases">
        <authorList>
            <consortium name="Genoscope - CEA"/>
            <person name="William W."/>
        </authorList>
    </citation>
    <scope>NUCLEOTIDE SEQUENCE</scope>
</reference>
<name>A0A3P6A8N7_BRACM</name>
<feature type="domain" description="Reverse transcriptase zinc-binding" evidence="1">
    <location>
        <begin position="11"/>
        <end position="95"/>
    </location>
</feature>
<dbReference type="InterPro" id="IPR026960">
    <property type="entry name" value="RVT-Znf"/>
</dbReference>
<gene>
    <name evidence="3" type="ORF">BRAA03T14881Z</name>
    <name evidence="2" type="ORF">BRAPAZ1V2_A03P59380.2</name>
</gene>
<dbReference type="PANTHER" id="PTHR33116:SF84">
    <property type="entry name" value="RNA-DIRECTED DNA POLYMERASE"/>
    <property type="match status" value="1"/>
</dbReference>
<evidence type="ECO:0000313" key="3">
    <source>
        <dbReference type="EMBL" id="VDC83663.1"/>
    </source>
</evidence>
<protein>
    <recommendedName>
        <fullName evidence="1">Reverse transcriptase zinc-binding domain-containing protein</fullName>
    </recommendedName>
</protein>
<dbReference type="AlphaFoldDB" id="A0A3P6A8N7"/>